<dbReference type="Pfam" id="PF00027">
    <property type="entry name" value="cNMP_binding"/>
    <property type="match status" value="1"/>
</dbReference>
<dbReference type="InterPro" id="IPR014710">
    <property type="entry name" value="RmlC-like_jellyroll"/>
</dbReference>
<proteinExistence type="predicted"/>
<accession>A0ABS7Z0F6</accession>
<keyword evidence="3" id="KW-1185">Reference proteome</keyword>
<dbReference type="SUPFAM" id="SSF51206">
    <property type="entry name" value="cAMP-binding domain-like"/>
    <property type="match status" value="1"/>
</dbReference>
<feature type="domain" description="Cyclic nucleotide-binding" evidence="1">
    <location>
        <begin position="30"/>
        <end position="115"/>
    </location>
</feature>
<gene>
    <name evidence="2" type="ORF">IPZ78_00645</name>
</gene>
<dbReference type="RefSeq" id="WP_225550987.1">
    <property type="nucleotide sequence ID" value="NZ_JADEYP010000001.1"/>
</dbReference>
<evidence type="ECO:0000259" key="1">
    <source>
        <dbReference type="Pfam" id="PF00027"/>
    </source>
</evidence>
<comment type="caution">
    <text evidence="2">The sequence shown here is derived from an EMBL/GenBank/DDBJ whole genome shotgun (WGS) entry which is preliminary data.</text>
</comment>
<evidence type="ECO:0000313" key="3">
    <source>
        <dbReference type="Proteomes" id="UP001165302"/>
    </source>
</evidence>
<name>A0ABS7Z0F6_9SPHI</name>
<reference evidence="2" key="1">
    <citation type="submission" date="2020-10" db="EMBL/GenBank/DDBJ databases">
        <authorList>
            <person name="Lu T."/>
            <person name="Wang Q."/>
            <person name="Han X."/>
        </authorList>
    </citation>
    <scope>NUCLEOTIDE SEQUENCE</scope>
    <source>
        <strain evidence="2">WQ 366</strain>
    </source>
</reference>
<dbReference type="InterPro" id="IPR018490">
    <property type="entry name" value="cNMP-bd_dom_sf"/>
</dbReference>
<protein>
    <submittedName>
        <fullName evidence="2">Crp/Fnr family transcriptional regulator</fullName>
    </submittedName>
</protein>
<dbReference type="CDD" id="cd00038">
    <property type="entry name" value="CAP_ED"/>
    <property type="match status" value="1"/>
</dbReference>
<organism evidence="2 3">
    <name type="scientific">Sphingobacterium bovistauri</name>
    <dbReference type="NCBI Taxonomy" id="2781959"/>
    <lineage>
        <taxon>Bacteria</taxon>
        <taxon>Pseudomonadati</taxon>
        <taxon>Bacteroidota</taxon>
        <taxon>Sphingobacteriia</taxon>
        <taxon>Sphingobacteriales</taxon>
        <taxon>Sphingobacteriaceae</taxon>
        <taxon>Sphingobacterium</taxon>
    </lineage>
</organism>
<dbReference type="InterPro" id="IPR000595">
    <property type="entry name" value="cNMP-bd_dom"/>
</dbReference>
<sequence>MFDNFRKYLSDKGEFSISDFDYIESFASIKKLRKKQYLLQEGDVWKHLAFVSTGLLRSYYVDTKGYEHIMQFASENHWTGDRESLITGITSKFNIEAIEASEVILFKNVDFIKLRNEIPALNDFVSRITNKNVLALEERIYANITLSAEEKYLNFLKQHPHISNRIPQHMIASYIGISPETLSRIRSNTTKK</sequence>
<dbReference type="Gene3D" id="2.60.120.10">
    <property type="entry name" value="Jelly Rolls"/>
    <property type="match status" value="1"/>
</dbReference>
<dbReference type="EMBL" id="JADEYP010000001">
    <property type="protein sequence ID" value="MCA5003651.1"/>
    <property type="molecule type" value="Genomic_DNA"/>
</dbReference>
<dbReference type="Proteomes" id="UP001165302">
    <property type="component" value="Unassembled WGS sequence"/>
</dbReference>
<evidence type="ECO:0000313" key="2">
    <source>
        <dbReference type="EMBL" id="MCA5003651.1"/>
    </source>
</evidence>